<keyword evidence="2" id="KW-1133">Transmembrane helix</keyword>
<evidence type="ECO:0000313" key="5">
    <source>
        <dbReference type="Proteomes" id="UP001153328"/>
    </source>
</evidence>
<feature type="region of interest" description="Disordered" evidence="1">
    <location>
        <begin position="27"/>
        <end position="101"/>
    </location>
</feature>
<dbReference type="SMART" id="SM00014">
    <property type="entry name" value="acidPPc"/>
    <property type="match status" value="1"/>
</dbReference>
<dbReference type="Gene3D" id="1.20.144.10">
    <property type="entry name" value="Phosphatidic acid phosphatase type 2/haloperoxidase"/>
    <property type="match status" value="1"/>
</dbReference>
<protein>
    <submittedName>
        <fullName evidence="4">PAP2 superfamily protein</fullName>
    </submittedName>
</protein>
<feature type="compositionally biased region" description="Basic and acidic residues" evidence="1">
    <location>
        <begin position="80"/>
        <end position="91"/>
    </location>
</feature>
<gene>
    <name evidence="4" type="ORF">SBRY_11291</name>
</gene>
<dbReference type="InterPro" id="IPR000326">
    <property type="entry name" value="PAP2/HPO"/>
</dbReference>
<feature type="transmembrane region" description="Helical" evidence="2">
    <location>
        <begin position="272"/>
        <end position="292"/>
    </location>
</feature>
<evidence type="ECO:0000256" key="1">
    <source>
        <dbReference type="SAM" id="MobiDB-lite"/>
    </source>
</evidence>
<accession>A0A9W4E7A6</accession>
<evidence type="ECO:0000259" key="3">
    <source>
        <dbReference type="SMART" id="SM00014"/>
    </source>
</evidence>
<feature type="transmembrane region" description="Helical" evidence="2">
    <location>
        <begin position="195"/>
        <end position="217"/>
    </location>
</feature>
<dbReference type="PANTHER" id="PTHR14969">
    <property type="entry name" value="SPHINGOSINE-1-PHOSPHATE PHOSPHOHYDROLASE"/>
    <property type="match status" value="1"/>
</dbReference>
<keyword evidence="2" id="KW-0812">Transmembrane</keyword>
<dbReference type="EMBL" id="CAJVAX010000001">
    <property type="protein sequence ID" value="CAG7609849.1"/>
    <property type="molecule type" value="Genomic_DNA"/>
</dbReference>
<dbReference type="SUPFAM" id="SSF48317">
    <property type="entry name" value="Acid phosphatase/Vanadium-dependent haloperoxidase"/>
    <property type="match status" value="1"/>
</dbReference>
<keyword evidence="2" id="KW-0472">Membrane</keyword>
<feature type="transmembrane region" description="Helical" evidence="2">
    <location>
        <begin position="298"/>
        <end position="319"/>
    </location>
</feature>
<evidence type="ECO:0000256" key="2">
    <source>
        <dbReference type="SAM" id="Phobius"/>
    </source>
</evidence>
<feature type="transmembrane region" description="Helical" evidence="2">
    <location>
        <begin position="167"/>
        <end position="186"/>
    </location>
</feature>
<feature type="compositionally biased region" description="Polar residues" evidence="1">
    <location>
        <begin position="28"/>
        <end position="43"/>
    </location>
</feature>
<sequence length="351" mass="35098">MKNVWGPDGGRVIGRLAAGAVTYGFTGTPRSRSAPQESATSDNAPVIPHHRHGSALAHETAGSDGGPGTPRRSARRSSHTPRDGRYGDRHGRPGTIPPVPGRRSAVRALGALGAVFCAGLALFALLTWQVSAGGPLVDRDWSVLGWFRRAAAAHPWLNGPAQALSDVGNVQVAVPLLLAAVVYAGARGRAGGRPLWWLPPLAAVAAMAAVPLVVGTVKSAVARPAPGKVHLGPDGYAGFFPSGHTATSAVAVGAAALLVLPLVRRPAVRRSLAAAAVLLAAAVGAALVWHGYHWPLDVLASWCLAASLLATVAAAGVVAGTAAGPRAPAAAGGSSAGGSAVGGESEVDSAV</sequence>
<feature type="region of interest" description="Disordered" evidence="1">
    <location>
        <begin position="328"/>
        <end position="351"/>
    </location>
</feature>
<reference evidence="4" key="1">
    <citation type="submission" date="2021-06" db="EMBL/GenBank/DDBJ databases">
        <authorList>
            <person name="Arsene-Ploetze F."/>
        </authorList>
    </citation>
    <scope>NUCLEOTIDE SEQUENCE</scope>
    <source>
        <strain evidence="4">SBRY1</strain>
    </source>
</reference>
<dbReference type="InterPro" id="IPR036938">
    <property type="entry name" value="PAP2/HPO_sf"/>
</dbReference>
<dbReference type="Proteomes" id="UP001153328">
    <property type="component" value="Unassembled WGS sequence"/>
</dbReference>
<feature type="transmembrane region" description="Helical" evidence="2">
    <location>
        <begin position="237"/>
        <end position="260"/>
    </location>
</feature>
<feature type="transmembrane region" description="Helical" evidence="2">
    <location>
        <begin position="108"/>
        <end position="128"/>
    </location>
</feature>
<name>A0A9W4E7A6_9ACTN</name>
<dbReference type="Pfam" id="PF01569">
    <property type="entry name" value="PAP2"/>
    <property type="match status" value="1"/>
</dbReference>
<dbReference type="PANTHER" id="PTHR14969:SF13">
    <property type="entry name" value="AT30094P"/>
    <property type="match status" value="1"/>
</dbReference>
<comment type="caution">
    <text evidence="4">The sequence shown here is derived from an EMBL/GenBank/DDBJ whole genome shotgun (WGS) entry which is preliminary data.</text>
</comment>
<organism evidence="4 5">
    <name type="scientific">Actinacidiphila bryophytorum</name>
    <dbReference type="NCBI Taxonomy" id="1436133"/>
    <lineage>
        <taxon>Bacteria</taxon>
        <taxon>Bacillati</taxon>
        <taxon>Actinomycetota</taxon>
        <taxon>Actinomycetes</taxon>
        <taxon>Kitasatosporales</taxon>
        <taxon>Streptomycetaceae</taxon>
        <taxon>Actinacidiphila</taxon>
    </lineage>
</organism>
<proteinExistence type="predicted"/>
<keyword evidence="5" id="KW-1185">Reference proteome</keyword>
<dbReference type="AlphaFoldDB" id="A0A9W4E7A6"/>
<feature type="domain" description="Phosphatidic acid phosphatase type 2/haloperoxidase" evidence="3">
    <location>
        <begin position="198"/>
        <end position="313"/>
    </location>
</feature>
<evidence type="ECO:0000313" key="4">
    <source>
        <dbReference type="EMBL" id="CAG7609849.1"/>
    </source>
</evidence>